<evidence type="ECO:0000256" key="4">
    <source>
        <dbReference type="ARBA" id="ARBA00023242"/>
    </source>
</evidence>
<comment type="caution">
    <text evidence="8">The sequence shown here is derived from an EMBL/GenBank/DDBJ whole genome shotgun (WGS) entry which is preliminary data.</text>
</comment>
<reference evidence="8 9" key="1">
    <citation type="submission" date="2021-06" db="EMBL/GenBank/DDBJ databases">
        <authorList>
            <person name="Palmer J.M."/>
        </authorList>
    </citation>
    <scope>NUCLEOTIDE SEQUENCE [LARGE SCALE GENOMIC DNA]</scope>
    <source>
        <strain evidence="8 9">GA_2019</strain>
        <tissue evidence="8">Muscle</tissue>
    </source>
</reference>
<keyword evidence="6" id="KW-0472">Membrane</keyword>
<gene>
    <name evidence="8" type="ORF">GOODEAATRI_002536</name>
</gene>
<evidence type="ECO:0000256" key="5">
    <source>
        <dbReference type="SAM" id="MobiDB-lite"/>
    </source>
</evidence>
<evidence type="ECO:0000256" key="6">
    <source>
        <dbReference type="SAM" id="Phobius"/>
    </source>
</evidence>
<evidence type="ECO:0000256" key="1">
    <source>
        <dbReference type="ARBA" id="ARBA00022737"/>
    </source>
</evidence>
<sequence length="198" mass="21343">MLYIIEYVYSYVQALFVLCGLFWLLDFCTVAAGLGDGGPTSGCSLQTQPSFDFCNPATPSQQQGQGDLFQTPKDSSTFPETEVINPFAPSTGLTKMDVGDSQFQPLALSDTLSFDGLGTPLQASLASPQEASDCLYLSRQCVPCTLDEELGPPTTPEARNDEKALIEQLVSFLSGTDESELAELDKALGIDKLVQVRH</sequence>
<feature type="transmembrane region" description="Helical" evidence="6">
    <location>
        <begin position="7"/>
        <end position="25"/>
    </location>
</feature>
<dbReference type="InterPro" id="IPR014920">
    <property type="entry name" value="Nuc_rcpt_coact_Ncoa-typ"/>
</dbReference>
<dbReference type="InterPro" id="IPR017426">
    <property type="entry name" value="Nuclear_rcpt_coactivator"/>
</dbReference>
<keyword evidence="4" id="KW-0539">Nucleus</keyword>
<accession>A0ABV0MNQ0</accession>
<dbReference type="PANTHER" id="PTHR10684:SF1">
    <property type="entry name" value="NUCLEAR RECEPTOR COACTIVATOR 1"/>
    <property type="match status" value="1"/>
</dbReference>
<evidence type="ECO:0000256" key="3">
    <source>
        <dbReference type="ARBA" id="ARBA00023163"/>
    </source>
</evidence>
<proteinExistence type="predicted"/>
<dbReference type="InterPro" id="IPR037077">
    <property type="entry name" value="Nuc_rcpt_coact_Ncoa_int_sf"/>
</dbReference>
<feature type="region of interest" description="Disordered" evidence="5">
    <location>
        <begin position="57"/>
        <end position="78"/>
    </location>
</feature>
<organism evidence="8 9">
    <name type="scientific">Goodea atripinnis</name>
    <dbReference type="NCBI Taxonomy" id="208336"/>
    <lineage>
        <taxon>Eukaryota</taxon>
        <taxon>Metazoa</taxon>
        <taxon>Chordata</taxon>
        <taxon>Craniata</taxon>
        <taxon>Vertebrata</taxon>
        <taxon>Euteleostomi</taxon>
        <taxon>Actinopterygii</taxon>
        <taxon>Neopterygii</taxon>
        <taxon>Teleostei</taxon>
        <taxon>Neoteleostei</taxon>
        <taxon>Acanthomorphata</taxon>
        <taxon>Ovalentaria</taxon>
        <taxon>Atherinomorphae</taxon>
        <taxon>Cyprinodontiformes</taxon>
        <taxon>Goodeidae</taxon>
        <taxon>Goodea</taxon>
    </lineage>
</organism>
<keyword evidence="6" id="KW-1133">Transmembrane helix</keyword>
<dbReference type="Pfam" id="PF08815">
    <property type="entry name" value="Nuc_rec_co-act"/>
    <property type="match status" value="1"/>
</dbReference>
<evidence type="ECO:0000313" key="9">
    <source>
        <dbReference type="Proteomes" id="UP001476798"/>
    </source>
</evidence>
<keyword evidence="2" id="KW-0805">Transcription regulation</keyword>
<name>A0ABV0MNQ0_9TELE</name>
<dbReference type="Proteomes" id="UP001476798">
    <property type="component" value="Unassembled WGS sequence"/>
</dbReference>
<evidence type="ECO:0000256" key="2">
    <source>
        <dbReference type="ARBA" id="ARBA00023015"/>
    </source>
</evidence>
<dbReference type="SUPFAM" id="SSF69125">
    <property type="entry name" value="Nuclear receptor coactivator interlocking domain"/>
    <property type="match status" value="1"/>
</dbReference>
<evidence type="ECO:0000313" key="8">
    <source>
        <dbReference type="EMBL" id="MEQ2160742.1"/>
    </source>
</evidence>
<dbReference type="Gene3D" id="6.10.140.410">
    <property type="match status" value="1"/>
</dbReference>
<dbReference type="EMBL" id="JAHRIO010010087">
    <property type="protein sequence ID" value="MEQ2160742.1"/>
    <property type="molecule type" value="Genomic_DNA"/>
</dbReference>
<keyword evidence="9" id="KW-1185">Reference proteome</keyword>
<evidence type="ECO:0000259" key="7">
    <source>
        <dbReference type="Pfam" id="PF08815"/>
    </source>
</evidence>
<protein>
    <recommendedName>
        <fullName evidence="7">Nuclear receptor coactivator Ncoa-type interlocking domain-containing protein</fullName>
    </recommendedName>
</protein>
<dbReference type="InterPro" id="IPR009110">
    <property type="entry name" value="Nuc_rcpt_coact"/>
</dbReference>
<keyword evidence="6" id="KW-0812">Transmembrane</keyword>
<keyword evidence="3" id="KW-0804">Transcription</keyword>
<keyword evidence="1" id="KW-0677">Repeat</keyword>
<feature type="domain" description="Nuclear receptor coactivator Ncoa-type interlocking" evidence="7">
    <location>
        <begin position="157"/>
        <end position="195"/>
    </location>
</feature>
<dbReference type="PANTHER" id="PTHR10684">
    <property type="entry name" value="NUCLEAR RECEPTOR COACTIVATOR"/>
    <property type="match status" value="1"/>
</dbReference>